<dbReference type="EC" id="4.3.99.3" evidence="8"/>
<evidence type="ECO:0000259" key="9">
    <source>
        <dbReference type="PROSITE" id="PS51918"/>
    </source>
</evidence>
<feature type="binding site" evidence="8">
    <location>
        <position position="53"/>
    </location>
    <ligand>
        <name>Mg(2+)</name>
        <dbReference type="ChEBI" id="CHEBI:18420"/>
    </ligand>
</feature>
<keyword evidence="5 8" id="KW-0408">Iron</keyword>
<evidence type="ECO:0000256" key="1">
    <source>
        <dbReference type="ARBA" id="ARBA00022485"/>
    </source>
</evidence>
<keyword evidence="2 8" id="KW-0949">S-adenosyl-L-methionine</keyword>
<evidence type="ECO:0000256" key="5">
    <source>
        <dbReference type="ARBA" id="ARBA00023004"/>
    </source>
</evidence>
<dbReference type="Gene3D" id="3.20.20.70">
    <property type="entry name" value="Aldolase class I"/>
    <property type="match status" value="1"/>
</dbReference>
<keyword evidence="6 8" id="KW-0411">Iron-sulfur</keyword>
<dbReference type="Pfam" id="PF04055">
    <property type="entry name" value="Radical_SAM"/>
    <property type="match status" value="1"/>
</dbReference>
<feature type="binding site" evidence="8">
    <location>
        <begin position="25"/>
        <end position="27"/>
    </location>
    <ligand>
        <name>substrate</name>
    </ligand>
</feature>
<evidence type="ECO:0000313" key="11">
    <source>
        <dbReference type="Proteomes" id="UP000194360"/>
    </source>
</evidence>
<comment type="catalytic activity">
    <reaction evidence="8">
        <text>6-carboxy-5,6,7,8-tetrahydropterin + H(+) = 7-carboxy-7-carbaguanine + NH4(+)</text>
        <dbReference type="Rhea" id="RHEA:27974"/>
        <dbReference type="ChEBI" id="CHEBI:15378"/>
        <dbReference type="ChEBI" id="CHEBI:28938"/>
        <dbReference type="ChEBI" id="CHEBI:61032"/>
        <dbReference type="ChEBI" id="CHEBI:61036"/>
        <dbReference type="EC" id="4.3.99.3"/>
    </reaction>
</comment>
<dbReference type="GO" id="GO:1904047">
    <property type="term" value="F:S-adenosyl-L-methionine binding"/>
    <property type="evidence" value="ECO:0007669"/>
    <property type="project" value="UniProtKB-UniRule"/>
</dbReference>
<feature type="binding site" evidence="8">
    <location>
        <position position="44"/>
    </location>
    <ligand>
        <name>[4Fe-4S] cluster</name>
        <dbReference type="ChEBI" id="CHEBI:49883"/>
        <note>4Fe-4S-S-AdoMet</note>
    </ligand>
</feature>
<sequence length="241" mass="26041">MTAYRGVLRPGASELLVSEVFGPTLQGEGPSAGRAAVFLRLGMCNLACAWCDTSYTWDRSSHDLAAELRTTAVVDLVRDVLSRAAPLVVVTGGEPLLQRTTLLSFVRAVSAAGRRVEFETSGSVAPGGLATLVDRFVVSPKLSNSRQSERARLRWGVLHEFAALRSTEFKFVVSSPSDLAEVDEIAARLALAPQRIWVMPEGTTREAVIDGLAALAPGVNRRGWSLSGRMHVLLWGNERAR</sequence>
<comment type="pathway">
    <text evidence="8">Purine metabolism; 7-cyano-7-deazaguanine biosynthesis.</text>
</comment>
<dbReference type="HAMAP" id="MF_00917">
    <property type="entry name" value="QueE"/>
    <property type="match status" value="1"/>
</dbReference>
<evidence type="ECO:0000256" key="3">
    <source>
        <dbReference type="ARBA" id="ARBA00022723"/>
    </source>
</evidence>
<keyword evidence="11" id="KW-1185">Reference proteome</keyword>
<comment type="cofactor">
    <cofactor evidence="8">
        <name>[4Fe-4S] cluster</name>
        <dbReference type="ChEBI" id="CHEBI:49883"/>
    </cofactor>
    <text evidence="8">Binds 1 [4Fe-4S] cluster. The cluster is coordinated with 3 cysteines and an exchangeable S-adenosyl-L-methionine.</text>
</comment>
<feature type="binding site" evidence="8">
    <location>
        <position position="48"/>
    </location>
    <ligand>
        <name>[4Fe-4S] cluster</name>
        <dbReference type="ChEBI" id="CHEBI:49883"/>
        <note>4Fe-4S-S-AdoMet</note>
    </ligand>
</feature>
<dbReference type="PANTHER" id="PTHR42836">
    <property type="entry name" value="7-CARBOXY-7-DEAZAGUANINE SYNTHASE"/>
    <property type="match status" value="1"/>
</dbReference>
<comment type="similarity">
    <text evidence="8">Belongs to the radical SAM superfamily. 7-carboxy-7-deazaguanine synthase family.</text>
</comment>
<keyword evidence="7 8" id="KW-0456">Lyase</keyword>
<evidence type="ECO:0000256" key="2">
    <source>
        <dbReference type="ARBA" id="ARBA00022691"/>
    </source>
</evidence>
<dbReference type="PANTHER" id="PTHR42836:SF1">
    <property type="entry name" value="7-CARBOXY-7-DEAZAGUANINE SYNTHASE"/>
    <property type="match status" value="1"/>
</dbReference>
<comment type="subunit">
    <text evidence="8">Homodimer.</text>
</comment>
<evidence type="ECO:0000256" key="8">
    <source>
        <dbReference type="HAMAP-Rule" id="MF_00917"/>
    </source>
</evidence>
<dbReference type="InterPro" id="IPR013785">
    <property type="entry name" value="Aldolase_TIM"/>
</dbReference>
<dbReference type="PROSITE" id="PS51918">
    <property type="entry name" value="RADICAL_SAM"/>
    <property type="match status" value="1"/>
</dbReference>
<keyword evidence="8" id="KW-0671">Queuosine biosynthesis</keyword>
<comment type="caution">
    <text evidence="8">Lacks conserved residue(s) required for the propagation of feature annotation.</text>
</comment>
<feature type="binding site" evidence="8">
    <location>
        <position position="40"/>
    </location>
    <ligand>
        <name>substrate</name>
    </ligand>
</feature>
<dbReference type="UniPathway" id="UPA00391"/>
<dbReference type="GO" id="GO:0000287">
    <property type="term" value="F:magnesium ion binding"/>
    <property type="evidence" value="ECO:0007669"/>
    <property type="project" value="UniProtKB-UniRule"/>
</dbReference>
<dbReference type="GO" id="GO:0016840">
    <property type="term" value="F:carbon-nitrogen lyase activity"/>
    <property type="evidence" value="ECO:0007669"/>
    <property type="project" value="UniProtKB-UniRule"/>
</dbReference>
<feature type="binding site" evidence="8">
    <location>
        <position position="51"/>
    </location>
    <ligand>
        <name>[4Fe-4S] cluster</name>
        <dbReference type="ChEBI" id="CHEBI:49883"/>
        <note>4Fe-4S-S-AdoMet</note>
    </ligand>
</feature>
<dbReference type="PIRSF" id="PIRSF000370">
    <property type="entry name" value="QueE"/>
    <property type="match status" value="1"/>
</dbReference>
<dbReference type="InterPro" id="IPR058240">
    <property type="entry name" value="rSAM_sf"/>
</dbReference>
<gene>
    <name evidence="8 10" type="primary">queE</name>
    <name evidence="10" type="ORF">BG845_06906</name>
</gene>
<dbReference type="GO" id="GO:0051539">
    <property type="term" value="F:4 iron, 4 sulfur cluster binding"/>
    <property type="evidence" value="ECO:0007669"/>
    <property type="project" value="UniProtKB-UniRule"/>
</dbReference>
<protein>
    <recommendedName>
        <fullName evidence="8">7-carboxy-7-deazaguanine synthase</fullName>
        <shortName evidence="8">CDG synthase</shortName>
        <ecNumber evidence="8">4.3.99.3</ecNumber>
    </recommendedName>
    <alternativeName>
        <fullName evidence="8">Queuosine biosynthesis protein QueE</fullName>
    </alternativeName>
</protein>
<evidence type="ECO:0000256" key="4">
    <source>
        <dbReference type="ARBA" id="ARBA00022842"/>
    </source>
</evidence>
<dbReference type="GO" id="GO:0008616">
    <property type="term" value="P:tRNA queuosine(34) biosynthetic process"/>
    <property type="evidence" value="ECO:0007669"/>
    <property type="project" value="UniProtKB-UniRule"/>
</dbReference>
<feature type="binding site" evidence="8">
    <location>
        <position position="93"/>
    </location>
    <ligand>
        <name>S-adenosyl-L-methionine</name>
        <dbReference type="ChEBI" id="CHEBI:59789"/>
    </ligand>
</feature>
<dbReference type="AlphaFoldDB" id="A0A1Y2MGK1"/>
<organism evidence="10 11">
    <name type="scientific">Pseudonocardia autotrophica</name>
    <name type="common">Amycolata autotrophica</name>
    <name type="synonym">Nocardia autotrophica</name>
    <dbReference type="NCBI Taxonomy" id="2074"/>
    <lineage>
        <taxon>Bacteria</taxon>
        <taxon>Bacillati</taxon>
        <taxon>Actinomycetota</taxon>
        <taxon>Actinomycetes</taxon>
        <taxon>Pseudonocardiales</taxon>
        <taxon>Pseudonocardiaceae</taxon>
        <taxon>Pseudonocardia</taxon>
    </lineage>
</organism>
<name>A0A1Y2MGK1_PSEAH</name>
<dbReference type="EMBL" id="MIGB01000104">
    <property type="protein sequence ID" value="OSY34390.1"/>
    <property type="molecule type" value="Genomic_DNA"/>
</dbReference>
<evidence type="ECO:0000256" key="6">
    <source>
        <dbReference type="ARBA" id="ARBA00023014"/>
    </source>
</evidence>
<accession>A0A1Y2MGK1</accession>
<comment type="cofactor">
    <cofactor evidence="8">
        <name>Mg(2+)</name>
        <dbReference type="ChEBI" id="CHEBI:18420"/>
    </cofactor>
</comment>
<dbReference type="SUPFAM" id="SSF102114">
    <property type="entry name" value="Radical SAM enzymes"/>
    <property type="match status" value="1"/>
</dbReference>
<keyword evidence="1 8" id="KW-0004">4Fe-4S</keyword>
<reference evidence="10 11" key="1">
    <citation type="submission" date="2016-09" db="EMBL/GenBank/DDBJ databases">
        <title>Pseudonocardia autotrophica DSM535, a candidate organism with high potential of specific P450 cytochromes.</title>
        <authorList>
            <person name="Grumaz C."/>
            <person name="Vainshtein Y."/>
            <person name="Kirstahler P."/>
            <person name="Sohn K."/>
        </authorList>
    </citation>
    <scope>NUCLEOTIDE SEQUENCE [LARGE SCALE GENOMIC DNA]</scope>
    <source>
        <strain evidence="10 11">DSM 535</strain>
    </source>
</reference>
<feature type="binding site" evidence="8">
    <location>
        <begin position="139"/>
        <end position="141"/>
    </location>
    <ligand>
        <name>S-adenosyl-L-methionine</name>
        <dbReference type="ChEBI" id="CHEBI:59789"/>
    </ligand>
</feature>
<keyword evidence="3 8" id="KW-0479">Metal-binding</keyword>
<dbReference type="InterPro" id="IPR007197">
    <property type="entry name" value="rSAM"/>
</dbReference>
<comment type="function">
    <text evidence="8">Catalyzes the complex heterocyclic radical-mediated conversion of 6-carboxy-5,6,7,8-tetrahydropterin (CPH4) to 7-carboxy-7-deazaguanine (CDG), a step common to the biosynthetic pathways of all 7-deazapurine-containing compounds.</text>
</comment>
<dbReference type="SFLD" id="SFLDS00029">
    <property type="entry name" value="Radical_SAM"/>
    <property type="match status" value="1"/>
</dbReference>
<dbReference type="Proteomes" id="UP000194360">
    <property type="component" value="Unassembled WGS sequence"/>
</dbReference>
<dbReference type="InterPro" id="IPR024924">
    <property type="entry name" value="7-CO-7-deazaguanine_synth-like"/>
</dbReference>
<evidence type="ECO:0000313" key="10">
    <source>
        <dbReference type="EMBL" id="OSY34390.1"/>
    </source>
</evidence>
<feature type="domain" description="Radical SAM core" evidence="9">
    <location>
        <begin position="31"/>
        <end position="237"/>
    </location>
</feature>
<comment type="cofactor">
    <cofactor evidence="8">
        <name>S-adenosyl-L-methionine</name>
        <dbReference type="ChEBI" id="CHEBI:59789"/>
    </cofactor>
    <text evidence="8">Binds 1 S-adenosyl-L-methionine per subunit.</text>
</comment>
<dbReference type="STRING" id="2074.BG845_06906"/>
<feature type="binding site" evidence="8">
    <location>
        <begin position="50"/>
        <end position="52"/>
    </location>
    <ligand>
        <name>S-adenosyl-L-methionine</name>
        <dbReference type="ChEBI" id="CHEBI:59789"/>
    </ligand>
</feature>
<evidence type="ECO:0000256" key="7">
    <source>
        <dbReference type="ARBA" id="ARBA00023239"/>
    </source>
</evidence>
<dbReference type="CDD" id="cd01335">
    <property type="entry name" value="Radical_SAM"/>
    <property type="match status" value="1"/>
</dbReference>
<keyword evidence="4 8" id="KW-0460">Magnesium</keyword>
<comment type="caution">
    <text evidence="10">The sequence shown here is derived from an EMBL/GenBank/DDBJ whole genome shotgun (WGS) entry which is preliminary data.</text>
</comment>
<feature type="binding site" evidence="8">
    <location>
        <position position="91"/>
    </location>
    <ligand>
        <name>substrate</name>
    </ligand>
</feature>
<proteinExistence type="inferred from homology"/>